<evidence type="ECO:0000256" key="2">
    <source>
        <dbReference type="ARBA" id="ARBA00022801"/>
    </source>
</evidence>
<dbReference type="PANTHER" id="PTHR43540">
    <property type="entry name" value="PEROXYUREIDOACRYLATE/UREIDOACRYLATE AMIDOHYDROLASE-RELATED"/>
    <property type="match status" value="1"/>
</dbReference>
<dbReference type="SUPFAM" id="SSF52499">
    <property type="entry name" value="Isochorismatase-like hydrolases"/>
    <property type="match status" value="1"/>
</dbReference>
<name>A0A371AWG3_9FIRM</name>
<dbReference type="GO" id="GO:0016787">
    <property type="term" value="F:hydrolase activity"/>
    <property type="evidence" value="ECO:0007669"/>
    <property type="project" value="UniProtKB-KW"/>
</dbReference>
<reference evidence="4 5" key="1">
    <citation type="submission" date="2018-07" db="EMBL/GenBank/DDBJ databases">
        <title>Anaerosacharophilus polymeroproducens gen. nov. sp. nov., an anaerobic bacterium isolated from salt field.</title>
        <authorList>
            <person name="Kim W."/>
            <person name="Yang S.-H."/>
            <person name="Oh J."/>
            <person name="Lee J.-H."/>
            <person name="Kwon K.K."/>
        </authorList>
    </citation>
    <scope>NUCLEOTIDE SEQUENCE [LARGE SCALE GENOMIC DNA]</scope>
    <source>
        <strain evidence="4 5">MCWD5</strain>
    </source>
</reference>
<dbReference type="InterPro" id="IPR000868">
    <property type="entry name" value="Isochorismatase-like_dom"/>
</dbReference>
<comment type="caution">
    <text evidence="4">The sequence shown here is derived from an EMBL/GenBank/DDBJ whole genome shotgun (WGS) entry which is preliminary data.</text>
</comment>
<gene>
    <name evidence="4" type="ORF">DWV06_07255</name>
</gene>
<dbReference type="InterPro" id="IPR050272">
    <property type="entry name" value="Isochorismatase-like_hydrls"/>
</dbReference>
<feature type="domain" description="Isochorismatase-like" evidence="3">
    <location>
        <begin position="4"/>
        <end position="172"/>
    </location>
</feature>
<accession>A0A371AWG3</accession>
<proteinExistence type="inferred from homology"/>
<dbReference type="Pfam" id="PF00857">
    <property type="entry name" value="Isochorismatase"/>
    <property type="match status" value="1"/>
</dbReference>
<dbReference type="AlphaFoldDB" id="A0A371AWG3"/>
<dbReference type="Proteomes" id="UP000255036">
    <property type="component" value="Unassembled WGS sequence"/>
</dbReference>
<protein>
    <submittedName>
        <fullName evidence="4">Cysteine hydrolase</fullName>
    </submittedName>
</protein>
<evidence type="ECO:0000313" key="5">
    <source>
        <dbReference type="Proteomes" id="UP000255036"/>
    </source>
</evidence>
<dbReference type="OrthoDB" id="9796485at2"/>
<keyword evidence="2 4" id="KW-0378">Hydrolase</keyword>
<dbReference type="InterPro" id="IPR036380">
    <property type="entry name" value="Isochorismatase-like_sf"/>
</dbReference>
<evidence type="ECO:0000313" key="4">
    <source>
        <dbReference type="EMBL" id="RDU23872.1"/>
    </source>
</evidence>
<dbReference type="PANTHER" id="PTHR43540:SF6">
    <property type="entry name" value="ISOCHORISMATASE-LIKE DOMAIN-CONTAINING PROTEIN"/>
    <property type="match status" value="1"/>
</dbReference>
<comment type="similarity">
    <text evidence="1">Belongs to the isochorismatase family.</text>
</comment>
<dbReference type="CDD" id="cd00431">
    <property type="entry name" value="cysteine_hydrolases"/>
    <property type="match status" value="1"/>
</dbReference>
<organism evidence="4 5">
    <name type="scientific">Anaerosacchariphilus polymeriproducens</name>
    <dbReference type="NCBI Taxonomy" id="1812858"/>
    <lineage>
        <taxon>Bacteria</taxon>
        <taxon>Bacillati</taxon>
        <taxon>Bacillota</taxon>
        <taxon>Clostridia</taxon>
        <taxon>Lachnospirales</taxon>
        <taxon>Lachnospiraceae</taxon>
        <taxon>Anaerosacchariphilus</taxon>
    </lineage>
</organism>
<dbReference type="Gene3D" id="3.40.50.850">
    <property type="entry name" value="Isochorismatase-like"/>
    <property type="match status" value="1"/>
</dbReference>
<sequence length="176" mass="19671">MSKILVVIDMQNDFIDGVLGTKEATEIVDKVTQKIKEHDGTILFTRDTHDDLYLQTQEGKNLPVVHCIYNSKGWELVPSVKQLAEERNCKIFDKTTFGSPQLAHYAALICAEEEIECIELIGVCTDICVISNALLLKSIIPEIPIYVNASYCAGVTPETHRTALEAMKMCQIQIID</sequence>
<keyword evidence="5" id="KW-1185">Reference proteome</keyword>
<dbReference type="EMBL" id="QRCT01000018">
    <property type="protein sequence ID" value="RDU23872.1"/>
    <property type="molecule type" value="Genomic_DNA"/>
</dbReference>
<dbReference type="RefSeq" id="WP_115481526.1">
    <property type="nucleotide sequence ID" value="NZ_QRCT01000018.1"/>
</dbReference>
<evidence type="ECO:0000259" key="3">
    <source>
        <dbReference type="Pfam" id="PF00857"/>
    </source>
</evidence>
<evidence type="ECO:0000256" key="1">
    <source>
        <dbReference type="ARBA" id="ARBA00006336"/>
    </source>
</evidence>